<dbReference type="HOGENOM" id="CLU_1567714_0_0_9"/>
<dbReference type="RefSeq" id="WP_003335082.1">
    <property type="nucleotide sequence ID" value="NZ_CP007806.1"/>
</dbReference>
<organism evidence="2 3">
    <name type="scientific">Brevibacillus laterosporus LMG 15441</name>
    <dbReference type="NCBI Taxonomy" id="1042163"/>
    <lineage>
        <taxon>Bacteria</taxon>
        <taxon>Bacillati</taxon>
        <taxon>Bacillota</taxon>
        <taxon>Bacilli</taxon>
        <taxon>Bacillales</taxon>
        <taxon>Paenibacillaceae</taxon>
        <taxon>Brevibacillus</taxon>
    </lineage>
</organism>
<dbReference type="EMBL" id="CP007806">
    <property type="protein sequence ID" value="AIG25389.1"/>
    <property type="molecule type" value="Genomic_DNA"/>
</dbReference>
<evidence type="ECO:0000259" key="1">
    <source>
        <dbReference type="PROSITE" id="PS51671"/>
    </source>
</evidence>
<gene>
    <name evidence="2" type="ORF">BRLA_c010490</name>
</gene>
<dbReference type="Pfam" id="PF01842">
    <property type="entry name" value="ACT"/>
    <property type="match status" value="1"/>
</dbReference>
<evidence type="ECO:0000313" key="3">
    <source>
        <dbReference type="Proteomes" id="UP000005850"/>
    </source>
</evidence>
<name>A0A075R0K2_BRELA</name>
<dbReference type="InterPro" id="IPR045865">
    <property type="entry name" value="ACT-like_dom_sf"/>
</dbReference>
<dbReference type="InterPro" id="IPR002912">
    <property type="entry name" value="ACT_dom"/>
</dbReference>
<dbReference type="SUPFAM" id="SSF55021">
    <property type="entry name" value="ACT-like"/>
    <property type="match status" value="1"/>
</dbReference>
<dbReference type="PROSITE" id="PS51671">
    <property type="entry name" value="ACT"/>
    <property type="match status" value="1"/>
</dbReference>
<dbReference type="KEGG" id="blr:BRLA_c010490"/>
<dbReference type="Proteomes" id="UP000005850">
    <property type="component" value="Chromosome"/>
</dbReference>
<reference evidence="2 3" key="1">
    <citation type="journal article" date="2011" name="J. Bacteriol.">
        <title>Genome sequence of Brevibacillus laterosporus LMG 15441, a pathogen of invertebrates.</title>
        <authorList>
            <person name="Djukic M."/>
            <person name="Poehlein A."/>
            <person name="Thurmer A."/>
            <person name="Daniel R."/>
        </authorList>
    </citation>
    <scope>NUCLEOTIDE SEQUENCE [LARGE SCALE GENOMIC DNA]</scope>
    <source>
        <strain evidence="2 3">LMG 15441</strain>
    </source>
</reference>
<dbReference type="Gene3D" id="3.30.70.260">
    <property type="match status" value="1"/>
</dbReference>
<keyword evidence="3" id="KW-1185">Reference proteome</keyword>
<dbReference type="AlphaFoldDB" id="A0A075R0K2"/>
<feature type="domain" description="ACT" evidence="1">
    <location>
        <begin position="104"/>
        <end position="175"/>
    </location>
</feature>
<dbReference type="CDD" id="cd04903">
    <property type="entry name" value="ACT_LSD"/>
    <property type="match status" value="1"/>
</dbReference>
<dbReference type="STRING" id="1042163.BRLA_c010490"/>
<protein>
    <submittedName>
        <fullName evidence="2">L-serine deaminase</fullName>
    </submittedName>
</protein>
<sequence length="175" mass="19756">MTDYSGLRSLAKLVERFESNMEQVTLTIMTADDREQIVTLLLAGLHELNPDMQIKIENSTGEYASHVAQLIVGDNKYVFSKDYRETFISEMNVYACRITAETHGLLVYHHDYPGVIHDVSRILAQHEINISKLNVSREQKGKLALLVSLTDEEIPAEAIEQIETLPNVTKAISLQ</sequence>
<accession>A0A075R0K2</accession>
<evidence type="ECO:0000313" key="2">
    <source>
        <dbReference type="EMBL" id="AIG25389.1"/>
    </source>
</evidence>
<proteinExistence type="predicted"/>
<dbReference type="eggNOG" id="COG1760">
    <property type="taxonomic scope" value="Bacteria"/>
</dbReference>